<keyword evidence="4" id="KW-1185">Reference proteome</keyword>
<comment type="caution">
    <text evidence="3">The sequence shown here is derived from an EMBL/GenBank/DDBJ whole genome shotgun (WGS) entry which is preliminary data.</text>
</comment>
<dbReference type="SMART" id="SM00829">
    <property type="entry name" value="PKS_ER"/>
    <property type="match status" value="1"/>
</dbReference>
<dbReference type="FunFam" id="3.40.50.720:FF:000121">
    <property type="entry name" value="Prostaglandin reductase 2"/>
    <property type="match status" value="1"/>
</dbReference>
<sequence>MTQAKNRQILLAARPSGAPTAENFDLVEREVPTAGPGQMLLRTLFLSLDPYMRGRMNDGPSYAEPVAVGGVMTAGTVCEVVESKLEGYTAGDIVLAGSGWQDYALSDGEAVRKLDPDAGPLSYALGVLGMPGFTAYIGLLHIGQPKAGETVVVSAASGAVGSVVGQIAKLKGCRVVGVAGTPEKCDYVTQELGFDVCVNYKDADFADQLAAACPDGIDIYYENVGGAVFQAVVPLLNTWARIPVCGMIAHYNATALPEGPDRTPLLMRNILTKRLLVRGFIIFDHYADFPAFFSEMTAWLKDGSVRYREDMVEGLETAPEAFMGLLEGRNFGKLVVKVAGPSS</sequence>
<accession>A0A545U1P1</accession>
<dbReference type="GO" id="GO:0016628">
    <property type="term" value="F:oxidoreductase activity, acting on the CH-CH group of donors, NAD or NADP as acceptor"/>
    <property type="evidence" value="ECO:0007669"/>
    <property type="project" value="InterPro"/>
</dbReference>
<dbReference type="Proteomes" id="UP000315252">
    <property type="component" value="Unassembled WGS sequence"/>
</dbReference>
<dbReference type="Pfam" id="PF00107">
    <property type="entry name" value="ADH_zinc_N"/>
    <property type="match status" value="1"/>
</dbReference>
<dbReference type="OrthoDB" id="9805663at2"/>
<evidence type="ECO:0000313" key="4">
    <source>
        <dbReference type="Proteomes" id="UP000315252"/>
    </source>
</evidence>
<dbReference type="InterPro" id="IPR011032">
    <property type="entry name" value="GroES-like_sf"/>
</dbReference>
<dbReference type="Gene3D" id="3.40.50.720">
    <property type="entry name" value="NAD(P)-binding Rossmann-like Domain"/>
    <property type="match status" value="1"/>
</dbReference>
<dbReference type="InterPro" id="IPR041694">
    <property type="entry name" value="ADH_N_2"/>
</dbReference>
<dbReference type="AlphaFoldDB" id="A0A545U1P1"/>
<evidence type="ECO:0000259" key="2">
    <source>
        <dbReference type="SMART" id="SM00829"/>
    </source>
</evidence>
<dbReference type="CDD" id="cd05288">
    <property type="entry name" value="PGDH"/>
    <property type="match status" value="1"/>
</dbReference>
<dbReference type="RefSeq" id="WP_142894614.1">
    <property type="nucleotide sequence ID" value="NZ_ML660052.1"/>
</dbReference>
<organism evidence="3 4">
    <name type="scientific">Denitrobaculum tricleocarpae</name>
    <dbReference type="NCBI Taxonomy" id="2591009"/>
    <lineage>
        <taxon>Bacteria</taxon>
        <taxon>Pseudomonadati</taxon>
        <taxon>Pseudomonadota</taxon>
        <taxon>Alphaproteobacteria</taxon>
        <taxon>Rhodospirillales</taxon>
        <taxon>Rhodospirillaceae</taxon>
        <taxon>Denitrobaculum</taxon>
    </lineage>
</organism>
<dbReference type="Gene3D" id="3.90.180.10">
    <property type="entry name" value="Medium-chain alcohol dehydrogenases, catalytic domain"/>
    <property type="match status" value="1"/>
</dbReference>
<dbReference type="InterPro" id="IPR020843">
    <property type="entry name" value="ER"/>
</dbReference>
<evidence type="ECO:0000313" key="3">
    <source>
        <dbReference type="EMBL" id="TQV83378.1"/>
    </source>
</evidence>
<proteinExistence type="predicted"/>
<dbReference type="Pfam" id="PF16884">
    <property type="entry name" value="ADH_N_2"/>
    <property type="match status" value="1"/>
</dbReference>
<dbReference type="PANTHER" id="PTHR43205">
    <property type="entry name" value="PROSTAGLANDIN REDUCTASE"/>
    <property type="match status" value="1"/>
</dbReference>
<gene>
    <name evidence="3" type="ORF">FKG95_01905</name>
</gene>
<protein>
    <submittedName>
        <fullName evidence="3">NADP-dependent oxidoreductase</fullName>
    </submittedName>
</protein>
<reference evidence="3 4" key="1">
    <citation type="submission" date="2019-06" db="EMBL/GenBank/DDBJ databases">
        <title>Whole genome sequence for Rhodospirillaceae sp. R148.</title>
        <authorList>
            <person name="Wang G."/>
        </authorList>
    </citation>
    <scope>NUCLEOTIDE SEQUENCE [LARGE SCALE GENOMIC DNA]</scope>
    <source>
        <strain evidence="3 4">R148</strain>
    </source>
</reference>
<dbReference type="InterPro" id="IPR045010">
    <property type="entry name" value="MDR_fam"/>
</dbReference>
<dbReference type="SUPFAM" id="SSF50129">
    <property type="entry name" value="GroES-like"/>
    <property type="match status" value="2"/>
</dbReference>
<dbReference type="PANTHER" id="PTHR43205:SF7">
    <property type="entry name" value="PROSTAGLANDIN REDUCTASE 1"/>
    <property type="match status" value="1"/>
</dbReference>
<feature type="domain" description="Enoyl reductase (ER)" evidence="2">
    <location>
        <begin position="39"/>
        <end position="336"/>
    </location>
</feature>
<dbReference type="SUPFAM" id="SSF51735">
    <property type="entry name" value="NAD(P)-binding Rossmann-fold domains"/>
    <property type="match status" value="1"/>
</dbReference>
<dbReference type="EMBL" id="VHSH01000001">
    <property type="protein sequence ID" value="TQV83378.1"/>
    <property type="molecule type" value="Genomic_DNA"/>
</dbReference>
<dbReference type="InterPro" id="IPR013149">
    <property type="entry name" value="ADH-like_C"/>
</dbReference>
<keyword evidence="1" id="KW-0560">Oxidoreductase</keyword>
<evidence type="ECO:0000256" key="1">
    <source>
        <dbReference type="ARBA" id="ARBA00023002"/>
    </source>
</evidence>
<dbReference type="InterPro" id="IPR036291">
    <property type="entry name" value="NAD(P)-bd_dom_sf"/>
</dbReference>
<name>A0A545U1P1_9PROT</name>